<keyword evidence="1" id="KW-0812">Transmembrane</keyword>
<evidence type="ECO:0000256" key="1">
    <source>
        <dbReference type="SAM" id="Phobius"/>
    </source>
</evidence>
<keyword evidence="1" id="KW-0472">Membrane</keyword>
<comment type="caution">
    <text evidence="2">The sequence shown here is derived from an EMBL/GenBank/DDBJ whole genome shotgun (WGS) entry which is preliminary data.</text>
</comment>
<evidence type="ECO:0000313" key="3">
    <source>
        <dbReference type="Proteomes" id="UP000238866"/>
    </source>
</evidence>
<dbReference type="Proteomes" id="UP000238866">
    <property type="component" value="Unassembled WGS sequence"/>
</dbReference>
<feature type="transmembrane region" description="Helical" evidence="1">
    <location>
        <begin position="32"/>
        <end position="53"/>
    </location>
</feature>
<sequence length="78" mass="9252">MRDFIQFWTKLFFVMLIALGSLLLLFSVDFAYILAFFSVFLVVFGIRLAVMIIQTNKYYDELKKAEKEKARVKYVIIN</sequence>
<protein>
    <submittedName>
        <fullName evidence="2">Uncharacterized protein</fullName>
    </submittedName>
</protein>
<name>A0ABD6WWA9_HAEIF</name>
<evidence type="ECO:0000313" key="2">
    <source>
        <dbReference type="EMBL" id="PRM19253.1"/>
    </source>
</evidence>
<organism evidence="2 3">
    <name type="scientific">Haemophilus influenzae</name>
    <dbReference type="NCBI Taxonomy" id="727"/>
    <lineage>
        <taxon>Bacteria</taxon>
        <taxon>Pseudomonadati</taxon>
        <taxon>Pseudomonadota</taxon>
        <taxon>Gammaproteobacteria</taxon>
        <taxon>Pasteurellales</taxon>
        <taxon>Pasteurellaceae</taxon>
        <taxon>Haemophilus</taxon>
    </lineage>
</organism>
<gene>
    <name evidence="2" type="ORF">BVZ99_00673</name>
</gene>
<feature type="transmembrane region" description="Helical" evidence="1">
    <location>
        <begin position="7"/>
        <end position="26"/>
    </location>
</feature>
<proteinExistence type="predicted"/>
<dbReference type="EMBL" id="MZLD01000025">
    <property type="protein sequence ID" value="PRM19253.1"/>
    <property type="molecule type" value="Genomic_DNA"/>
</dbReference>
<accession>A0ABD6WWA9</accession>
<dbReference type="RefSeq" id="WP_005661743.1">
    <property type="nucleotide sequence ID" value="NZ_CP089174.1"/>
</dbReference>
<dbReference type="AlphaFoldDB" id="A0ABD6WWA9"/>
<reference evidence="2 3" key="1">
    <citation type="submission" date="2017-02" db="EMBL/GenBank/DDBJ databases">
        <title>Haemophilus influenzae in COPD genome sequencing project.</title>
        <authorList>
            <person name="Murphy T.F."/>
            <person name="Kong Y."/>
            <person name="Nadendla S."/>
            <person name="Tettelin H."/>
            <person name="Pettigrew M."/>
        </authorList>
    </citation>
    <scope>NUCLEOTIDE SEQUENCE [LARGE SCALE GENOMIC DNA]</scope>
    <source>
        <strain evidence="2 3">13P36H1</strain>
    </source>
</reference>
<keyword evidence="1" id="KW-1133">Transmembrane helix</keyword>